<proteinExistence type="predicted"/>
<feature type="signal peptide" evidence="1">
    <location>
        <begin position="1"/>
        <end position="20"/>
    </location>
</feature>
<sequence length="360" mass="40723">MKSIYKITLLFLLFPLIAIANNDKKKHEKDRVIKKEFTVNSDARVSLNNRYGNLNITTWDKNRVEIEVTITVKGDDLDAVEDKLSSIHIAFNSSSSSVEAETIFGDKKNNWSWWKRSKNINYRINYVVKMPKTNSVDLDNDYGNIYLDKLFGKADINCDYGKISVGELLATNNNINLDYCSTSTINYMNSGDVNIDYSKLNIDNSKDLRVNADYSTLKLGKAGTIDFNCDYGSVSVNDADDININSDYTSMRFGTIRKNLNIDTEYGSVTVKELAKNFENVVINGEYAGIRIGVEPGAVFNFELDLQYAGFKRDNDKMEFFKSISKSTKKYYEGKYGKGNSSSRLKIKSQYGGVSITENN</sequence>
<gene>
    <name evidence="2" type="ORF">H9W90_07390</name>
</gene>
<dbReference type="KEGG" id="ppec:H9W90_07390"/>
<evidence type="ECO:0008006" key="4">
    <source>
        <dbReference type="Google" id="ProtNLM"/>
    </source>
</evidence>
<organism evidence="2 3">
    <name type="scientific">Polaribacter pectinis</name>
    <dbReference type="NCBI Taxonomy" id="2738844"/>
    <lineage>
        <taxon>Bacteria</taxon>
        <taxon>Pseudomonadati</taxon>
        <taxon>Bacteroidota</taxon>
        <taxon>Flavobacteriia</taxon>
        <taxon>Flavobacteriales</taxon>
        <taxon>Flavobacteriaceae</taxon>
    </lineage>
</organism>
<dbReference type="AlphaFoldDB" id="A0A7G9LE75"/>
<keyword evidence="3" id="KW-1185">Reference proteome</keyword>
<reference evidence="2 3" key="1">
    <citation type="submission" date="2020-08" db="EMBL/GenBank/DDBJ databases">
        <title>Polaribacter sp. L12M9 isolated from gut of the Korean scallop.</title>
        <authorList>
            <person name="Jeong Y.S."/>
        </authorList>
    </citation>
    <scope>NUCLEOTIDE SEQUENCE [LARGE SCALE GENOMIC DNA]</scope>
    <source>
        <strain evidence="2 3">L12M9</strain>
    </source>
</reference>
<dbReference type="RefSeq" id="WP_187483796.1">
    <property type="nucleotide sequence ID" value="NZ_CP060695.1"/>
</dbReference>
<accession>A0A7G9LE75</accession>
<dbReference type="Proteomes" id="UP000515808">
    <property type="component" value="Chromosome"/>
</dbReference>
<evidence type="ECO:0000313" key="3">
    <source>
        <dbReference type="Proteomes" id="UP000515808"/>
    </source>
</evidence>
<evidence type="ECO:0000313" key="2">
    <source>
        <dbReference type="EMBL" id="QNM86924.1"/>
    </source>
</evidence>
<name>A0A7G9LE75_9FLAO</name>
<evidence type="ECO:0000256" key="1">
    <source>
        <dbReference type="SAM" id="SignalP"/>
    </source>
</evidence>
<keyword evidence="1" id="KW-0732">Signal</keyword>
<feature type="chain" id="PRO_5028875868" description="Adhesin domain-containing protein" evidence="1">
    <location>
        <begin position="21"/>
        <end position="360"/>
    </location>
</feature>
<dbReference type="EMBL" id="CP060695">
    <property type="protein sequence ID" value="QNM86924.1"/>
    <property type="molecule type" value="Genomic_DNA"/>
</dbReference>
<protein>
    <recommendedName>
        <fullName evidence="4">Adhesin domain-containing protein</fullName>
    </recommendedName>
</protein>